<dbReference type="InterPro" id="IPR038595">
    <property type="entry name" value="LOR_sf"/>
</dbReference>
<dbReference type="InterPro" id="IPR007612">
    <property type="entry name" value="LOR"/>
</dbReference>
<evidence type="ECO:0000256" key="1">
    <source>
        <dbReference type="ARBA" id="ARBA00005437"/>
    </source>
</evidence>
<keyword evidence="3" id="KW-1185">Reference proteome</keyword>
<evidence type="ECO:0000313" key="3">
    <source>
        <dbReference type="Proteomes" id="UP000424462"/>
    </source>
</evidence>
<dbReference type="InterPro" id="IPR025659">
    <property type="entry name" value="Tubby-like_C"/>
</dbReference>
<dbReference type="Proteomes" id="UP000424462">
    <property type="component" value="Chromosome"/>
</dbReference>
<sequence>MLHQMSSFMSNNFHIENQHGQVVGVIHTSGSGFSRFFMGSRLLQVQEADGRPLLEIEDTLNFGRDTFELREPQGKPLAQLRKRFTFFRRQVDMHLAEGTIVELHGNIFDFEFEFRIGELVPARVSRQWSGLARGLLGRSTYVLSFATDVPPQLRAAIIGGVVTLDLMRAKDEQGSNS</sequence>
<proteinExistence type="inferred from homology"/>
<evidence type="ECO:0000313" key="2">
    <source>
        <dbReference type="EMBL" id="QGU08570.1"/>
    </source>
</evidence>
<dbReference type="PANTHER" id="PTHR23248">
    <property type="entry name" value="PHOSPHOLIPID SCRAMBLASE-RELATED"/>
    <property type="match status" value="1"/>
</dbReference>
<dbReference type="KEGG" id="cok:COCCU_13355"/>
<comment type="similarity">
    <text evidence="1">Belongs to the LOR family.</text>
</comment>
<dbReference type="Pfam" id="PF04525">
    <property type="entry name" value="LOR"/>
    <property type="match status" value="1"/>
</dbReference>
<dbReference type="InterPro" id="IPR005552">
    <property type="entry name" value="Scramblase"/>
</dbReference>
<dbReference type="PANTHER" id="PTHR23248:SF9">
    <property type="entry name" value="PHOSPHOLIPID SCRAMBLASE"/>
    <property type="match status" value="1"/>
</dbReference>
<gene>
    <name evidence="2" type="ORF">COCCU_13355</name>
</gene>
<dbReference type="AlphaFoldDB" id="A0A6B8WF12"/>
<dbReference type="Gene3D" id="2.40.160.200">
    <property type="entry name" value="LURP1-related"/>
    <property type="match status" value="1"/>
</dbReference>
<dbReference type="GO" id="GO:0005886">
    <property type="term" value="C:plasma membrane"/>
    <property type="evidence" value="ECO:0007669"/>
    <property type="project" value="TreeGrafter"/>
</dbReference>
<name>A0A6B8WF12_9CORY</name>
<accession>A0A6B8WF12</accession>
<dbReference type="GO" id="GO:0017128">
    <property type="term" value="F:phospholipid scramblase activity"/>
    <property type="evidence" value="ECO:0007669"/>
    <property type="project" value="InterPro"/>
</dbReference>
<dbReference type="SUPFAM" id="SSF54518">
    <property type="entry name" value="Tubby C-terminal domain-like"/>
    <property type="match status" value="1"/>
</dbReference>
<reference evidence="2 3" key="1">
    <citation type="submission" date="2019-11" db="EMBL/GenBank/DDBJ databases">
        <title>Complete genome sequence of Corynebacterium kalinowskii 1959, a novel Corynebacterium species isolated from soil of a small paddock in Vilsendorf, Germany.</title>
        <authorList>
            <person name="Schaffert L."/>
            <person name="Ruwe M."/>
            <person name="Milse J."/>
            <person name="Hanuschka K."/>
            <person name="Ortseifen V."/>
            <person name="Droste J."/>
            <person name="Brandt D."/>
            <person name="Schlueter L."/>
            <person name="Kutter Y."/>
            <person name="Vinke S."/>
            <person name="Viehoefer P."/>
            <person name="Jacob L."/>
            <person name="Luebke N.-C."/>
            <person name="Schulte-Berndt E."/>
            <person name="Hain C."/>
            <person name="Linder M."/>
            <person name="Schmidt P."/>
            <person name="Wollenschlaeger L."/>
            <person name="Luttermann T."/>
            <person name="Thieme E."/>
            <person name="Hassa J."/>
            <person name="Haak M."/>
            <person name="Wittchen M."/>
            <person name="Mentz A."/>
            <person name="Persicke M."/>
            <person name="Busche T."/>
            <person name="Ruckert C."/>
        </authorList>
    </citation>
    <scope>NUCLEOTIDE SEQUENCE [LARGE SCALE GENOMIC DNA]</scope>
    <source>
        <strain evidence="2 3">2039</strain>
    </source>
</reference>
<protein>
    <submittedName>
        <fullName evidence="2">Scramblase</fullName>
    </submittedName>
</protein>
<dbReference type="EMBL" id="CP046455">
    <property type="protein sequence ID" value="QGU08570.1"/>
    <property type="molecule type" value="Genomic_DNA"/>
</dbReference>
<organism evidence="2 3">
    <name type="scientific">Corynebacterium occultum</name>
    <dbReference type="NCBI Taxonomy" id="2675219"/>
    <lineage>
        <taxon>Bacteria</taxon>
        <taxon>Bacillati</taxon>
        <taxon>Actinomycetota</taxon>
        <taxon>Actinomycetes</taxon>
        <taxon>Mycobacteriales</taxon>
        <taxon>Corynebacteriaceae</taxon>
        <taxon>Corynebacterium</taxon>
    </lineage>
</organism>